<reference evidence="2" key="1">
    <citation type="journal article" date="2020" name="bioRxiv">
        <title>Comparative genomics of Chlamydomonas.</title>
        <authorList>
            <person name="Craig R.J."/>
            <person name="Hasan A.R."/>
            <person name="Ness R.W."/>
            <person name="Keightley P.D."/>
        </authorList>
    </citation>
    <scope>NUCLEOTIDE SEQUENCE</scope>
    <source>
        <strain evidence="2">SAG 7.73</strain>
    </source>
</reference>
<name>A0A835VXQ8_CHLIN</name>
<dbReference type="AlphaFoldDB" id="A0A835VXQ8"/>
<dbReference type="OrthoDB" id="10552917at2759"/>
<evidence type="ECO:0000256" key="1">
    <source>
        <dbReference type="SAM" id="MobiDB-lite"/>
    </source>
</evidence>
<dbReference type="EMBL" id="JAEHOC010000032">
    <property type="protein sequence ID" value="KAG2428921.1"/>
    <property type="molecule type" value="Genomic_DNA"/>
</dbReference>
<proteinExistence type="predicted"/>
<feature type="region of interest" description="Disordered" evidence="1">
    <location>
        <begin position="66"/>
        <end position="103"/>
    </location>
</feature>
<keyword evidence="3" id="KW-1185">Reference proteome</keyword>
<evidence type="ECO:0000313" key="2">
    <source>
        <dbReference type="EMBL" id="KAG2428921.1"/>
    </source>
</evidence>
<accession>A0A835VXQ8</accession>
<gene>
    <name evidence="2" type="ORF">HXX76_011165</name>
</gene>
<organism evidence="2 3">
    <name type="scientific">Chlamydomonas incerta</name>
    <dbReference type="NCBI Taxonomy" id="51695"/>
    <lineage>
        <taxon>Eukaryota</taxon>
        <taxon>Viridiplantae</taxon>
        <taxon>Chlorophyta</taxon>
        <taxon>core chlorophytes</taxon>
        <taxon>Chlorophyceae</taxon>
        <taxon>CS clade</taxon>
        <taxon>Chlamydomonadales</taxon>
        <taxon>Chlamydomonadaceae</taxon>
        <taxon>Chlamydomonas</taxon>
    </lineage>
</organism>
<sequence>MVFIAHPGARVAIVGSLFFNNSRTVNTAAPDTDTPLCLHVGAAFTGTLVMTNTSFIANTWAKPVPAGRRRAAQQELPAAADSSSGAPQPLLPPDNGDLTAGANHGYPGSYPAYSAYPGAYPGGYYGYPPPAEDHGGMYGSSPPEPEGDGGGDAAGDNKLRAMQTIMAIECGAGPIGSCNISMTGCTFTNNTGGLNSALYVLCKKTTVSALPMLCNVNISKSGFSGNTLLDLDENGSA</sequence>
<evidence type="ECO:0000313" key="3">
    <source>
        <dbReference type="Proteomes" id="UP000650467"/>
    </source>
</evidence>
<feature type="region of interest" description="Disordered" evidence="1">
    <location>
        <begin position="134"/>
        <end position="156"/>
    </location>
</feature>
<protein>
    <submittedName>
        <fullName evidence="2">Uncharacterized protein</fullName>
    </submittedName>
</protein>
<comment type="caution">
    <text evidence="2">The sequence shown here is derived from an EMBL/GenBank/DDBJ whole genome shotgun (WGS) entry which is preliminary data.</text>
</comment>
<dbReference type="Proteomes" id="UP000650467">
    <property type="component" value="Unassembled WGS sequence"/>
</dbReference>